<dbReference type="PANTHER" id="PTHR23030:SF39">
    <property type="entry name" value="PROGRAMMED CELL DEATH 6-INTERACTING PROTEIN"/>
    <property type="match status" value="1"/>
</dbReference>
<dbReference type="Proteomes" id="UP000694388">
    <property type="component" value="Unplaced"/>
</dbReference>
<dbReference type="GO" id="GO:0000281">
    <property type="term" value="P:mitotic cytokinesis"/>
    <property type="evidence" value="ECO:0007669"/>
    <property type="project" value="TreeGrafter"/>
</dbReference>
<dbReference type="OMA" id="YYRTTEQ"/>
<feature type="compositionally biased region" description="Pro residues" evidence="2">
    <location>
        <begin position="311"/>
        <end position="325"/>
    </location>
</feature>
<dbReference type="Gene3D" id="1.20.140.50">
    <property type="entry name" value="alix/aip1 like domains"/>
    <property type="match status" value="1"/>
</dbReference>
<dbReference type="PANTHER" id="PTHR23030">
    <property type="entry name" value="PCD6 INTERACTING PROTEIN-RELATED"/>
    <property type="match status" value="1"/>
</dbReference>
<dbReference type="InterPro" id="IPR025304">
    <property type="entry name" value="ALIX_V_dom"/>
</dbReference>
<keyword evidence="1" id="KW-0175">Coiled coil</keyword>
<evidence type="ECO:0000256" key="2">
    <source>
        <dbReference type="SAM" id="MobiDB-lite"/>
    </source>
</evidence>
<evidence type="ECO:0000313" key="4">
    <source>
        <dbReference type="Ensembl" id="ENSEBUP00000018498.1"/>
    </source>
</evidence>
<feature type="region of interest" description="Disordered" evidence="2">
    <location>
        <begin position="311"/>
        <end position="353"/>
    </location>
</feature>
<evidence type="ECO:0000256" key="1">
    <source>
        <dbReference type="SAM" id="Coils"/>
    </source>
</evidence>
<protein>
    <recommendedName>
        <fullName evidence="3">ALIX V-shaped domain-containing protein</fullName>
    </recommendedName>
</protein>
<feature type="region of interest" description="Disordered" evidence="2">
    <location>
        <begin position="177"/>
        <end position="236"/>
    </location>
</feature>
<dbReference type="Ensembl" id="ENSEBUT00000019074.1">
    <property type="protein sequence ID" value="ENSEBUP00000018498.1"/>
    <property type="gene ID" value="ENSEBUG00000011547.1"/>
</dbReference>
<keyword evidence="5" id="KW-1185">Reference proteome</keyword>
<evidence type="ECO:0000313" key="5">
    <source>
        <dbReference type="Proteomes" id="UP000694388"/>
    </source>
</evidence>
<dbReference type="GeneTree" id="ENSGT00940000163083"/>
<feature type="compositionally biased region" description="Polar residues" evidence="2">
    <location>
        <begin position="177"/>
        <end position="192"/>
    </location>
</feature>
<organism evidence="4 5">
    <name type="scientific">Eptatretus burgeri</name>
    <name type="common">Inshore hagfish</name>
    <dbReference type="NCBI Taxonomy" id="7764"/>
    <lineage>
        <taxon>Eukaryota</taxon>
        <taxon>Metazoa</taxon>
        <taxon>Chordata</taxon>
        <taxon>Craniata</taxon>
        <taxon>Vertebrata</taxon>
        <taxon>Cyclostomata</taxon>
        <taxon>Myxini</taxon>
        <taxon>Myxiniformes</taxon>
        <taxon>Myxinidae</taxon>
        <taxon>Eptatretinae</taxon>
        <taxon>Eptatretus</taxon>
    </lineage>
</organism>
<feature type="domain" description="ALIX V-shaped" evidence="3">
    <location>
        <begin position="6"/>
        <end position="161"/>
    </location>
</feature>
<dbReference type="Pfam" id="PF13949">
    <property type="entry name" value="ALIX_LYPXL_bnd"/>
    <property type="match status" value="1"/>
</dbReference>
<proteinExistence type="predicted"/>
<feature type="coiled-coil region" evidence="1">
    <location>
        <begin position="5"/>
        <end position="39"/>
    </location>
</feature>
<feature type="compositionally biased region" description="Low complexity" evidence="2">
    <location>
        <begin position="326"/>
        <end position="346"/>
    </location>
</feature>
<name>A0A8C4WXZ1_EPTBU</name>
<feature type="compositionally biased region" description="Pro residues" evidence="2">
    <location>
        <begin position="211"/>
        <end position="228"/>
    </location>
</feature>
<dbReference type="Gene3D" id="1.20.120.560">
    <property type="entry name" value="alix/aip1 in complex with the ypdl late domain"/>
    <property type="match status" value="1"/>
</dbReference>
<sequence>MFFFSQQVVQELHSLLDQLETIKNEREGIESELRSVEADMTSCFLEALAQDGALDEEQLSQQEIERLYGTVRQRVGHNIQQQDGLLRQLQLKHQEFSQHKQASAESNLREDTLKQLATAHDGFMDLLSNLVEGTKFYNDLTEILLKFQSKCNDIVFARKTERDELLKDIQANIANSASAPSMPSIPTYQSPENETKAGPQPLPRSSLIKPQAPPRPPPPKTTTTPQPPFSTAAPAHAPYSPPNVYATPFSGAAASVPVSYMPVTSHVAQNPPFPSFPTYPSSMPMPPMPMGFNPYMTYPYASPQYGYPPAGQPPNYPVGPMPGFPQPQTGYPQAQAPPQQPGAYPGAYGGFQQ</sequence>
<dbReference type="GO" id="GO:0005768">
    <property type="term" value="C:endosome"/>
    <property type="evidence" value="ECO:0007669"/>
    <property type="project" value="TreeGrafter"/>
</dbReference>
<reference evidence="4" key="2">
    <citation type="submission" date="2025-09" db="UniProtKB">
        <authorList>
            <consortium name="Ensembl"/>
        </authorList>
    </citation>
    <scope>IDENTIFICATION</scope>
</reference>
<evidence type="ECO:0000259" key="3">
    <source>
        <dbReference type="Pfam" id="PF13949"/>
    </source>
</evidence>
<accession>A0A8C4WXZ1</accession>
<dbReference type="AlphaFoldDB" id="A0A8C4WXZ1"/>
<reference evidence="4" key="1">
    <citation type="submission" date="2025-08" db="UniProtKB">
        <authorList>
            <consortium name="Ensembl"/>
        </authorList>
    </citation>
    <scope>IDENTIFICATION</scope>
</reference>